<feature type="domain" description="Transposase MuDR plant" evidence="2">
    <location>
        <begin position="433"/>
        <end position="490"/>
    </location>
</feature>
<feature type="compositionally biased region" description="Acidic residues" evidence="1">
    <location>
        <begin position="339"/>
        <end position="348"/>
    </location>
</feature>
<feature type="compositionally biased region" description="Polar residues" evidence="1">
    <location>
        <begin position="956"/>
        <end position="966"/>
    </location>
</feature>
<dbReference type="EMBL" id="JAZDWU010000011">
    <property type="protein sequence ID" value="KAK9986426.1"/>
    <property type="molecule type" value="Genomic_DNA"/>
</dbReference>
<proteinExistence type="predicted"/>
<feature type="compositionally biased region" description="Basic and acidic residues" evidence="1">
    <location>
        <begin position="349"/>
        <end position="366"/>
    </location>
</feature>
<reference evidence="4 5" key="1">
    <citation type="submission" date="2024-01" db="EMBL/GenBank/DDBJ databases">
        <title>A telomere-to-telomere, gap-free genome of sweet tea (Lithocarpus litseifolius).</title>
        <authorList>
            <person name="Zhou J."/>
        </authorList>
    </citation>
    <scope>NUCLEOTIDE SEQUENCE [LARGE SCALE GENOMIC DNA]</scope>
    <source>
        <strain evidence="4">Zhou-2022a</strain>
        <tissue evidence="4">Leaf</tissue>
    </source>
</reference>
<evidence type="ECO:0000256" key="1">
    <source>
        <dbReference type="SAM" id="MobiDB-lite"/>
    </source>
</evidence>
<dbReference type="AlphaFoldDB" id="A0AAW2BM64"/>
<dbReference type="Pfam" id="PF03108">
    <property type="entry name" value="DBD_Tnp_Mut"/>
    <property type="match status" value="1"/>
</dbReference>
<dbReference type="InterPro" id="IPR004332">
    <property type="entry name" value="Transposase_MuDR"/>
</dbReference>
<dbReference type="PANTHER" id="PTHR31973">
    <property type="entry name" value="POLYPROTEIN, PUTATIVE-RELATED"/>
    <property type="match status" value="1"/>
</dbReference>
<organism evidence="4 5">
    <name type="scientific">Lithocarpus litseifolius</name>
    <dbReference type="NCBI Taxonomy" id="425828"/>
    <lineage>
        <taxon>Eukaryota</taxon>
        <taxon>Viridiplantae</taxon>
        <taxon>Streptophyta</taxon>
        <taxon>Embryophyta</taxon>
        <taxon>Tracheophyta</taxon>
        <taxon>Spermatophyta</taxon>
        <taxon>Magnoliopsida</taxon>
        <taxon>eudicotyledons</taxon>
        <taxon>Gunneridae</taxon>
        <taxon>Pentapetalae</taxon>
        <taxon>rosids</taxon>
        <taxon>fabids</taxon>
        <taxon>Fagales</taxon>
        <taxon>Fagaceae</taxon>
        <taxon>Lithocarpus</taxon>
    </lineage>
</organism>
<feature type="domain" description="MULE transposase" evidence="3">
    <location>
        <begin position="633"/>
        <end position="736"/>
    </location>
</feature>
<evidence type="ECO:0000259" key="3">
    <source>
        <dbReference type="Pfam" id="PF10551"/>
    </source>
</evidence>
<name>A0AAW2BM64_9ROSI</name>
<dbReference type="Pfam" id="PF10551">
    <property type="entry name" value="MULE"/>
    <property type="match status" value="1"/>
</dbReference>
<evidence type="ECO:0000313" key="5">
    <source>
        <dbReference type="Proteomes" id="UP001459277"/>
    </source>
</evidence>
<feature type="region of interest" description="Disordered" evidence="1">
    <location>
        <begin position="946"/>
        <end position="966"/>
    </location>
</feature>
<evidence type="ECO:0008006" key="6">
    <source>
        <dbReference type="Google" id="ProtNLM"/>
    </source>
</evidence>
<evidence type="ECO:0000259" key="2">
    <source>
        <dbReference type="Pfam" id="PF03108"/>
    </source>
</evidence>
<dbReference type="PANTHER" id="PTHR31973:SF195">
    <property type="entry name" value="MUDR FAMILY TRANSPOSASE"/>
    <property type="match status" value="1"/>
</dbReference>
<dbReference type="Proteomes" id="UP001459277">
    <property type="component" value="Unassembled WGS sequence"/>
</dbReference>
<dbReference type="InterPro" id="IPR018289">
    <property type="entry name" value="MULE_transposase_dom"/>
</dbReference>
<feature type="compositionally biased region" description="Acidic residues" evidence="1">
    <location>
        <begin position="301"/>
        <end position="330"/>
    </location>
</feature>
<comment type="caution">
    <text evidence="4">The sequence shown here is derived from an EMBL/GenBank/DDBJ whole genome shotgun (WGS) entry which is preliminary data.</text>
</comment>
<accession>A0AAW2BM64</accession>
<keyword evidence="5" id="KW-1185">Reference proteome</keyword>
<evidence type="ECO:0000313" key="4">
    <source>
        <dbReference type="EMBL" id="KAK9986426.1"/>
    </source>
</evidence>
<gene>
    <name evidence="4" type="ORF">SO802_031377</name>
</gene>
<sequence length="966" mass="110765">MPEAIQNHVMELAYQALDLHEVSDCQSIAHYIKQDRKDFTESREEAVGVLQKAERREDAICTAENWKNFYAVAYSIPLPILRHVNVPLAHRSQRWACSVEETCKMIVTLSGLNEDKVGYLHQSLQIQDKSITDSKLHSIVTYQFTMPEIDLILYHGGPLKNANANKGLPFEGPGIKLCYTQIDHRLKTLDELKMIVMEELCANPAVHNIQITYRMPHEVLKHRINYKYMVIETNKHVKIMFDKLERIPEVSGIELYIQLEPRADDEIQQTATSLQVTVPDAQYGYSTHLEDDDVHANNDVNADDDDDDDDDDGDYDDDDNDDDDDDDYVDETTAINGEDFPDRDDFEEQIDRGDFGDFERDFGDFERDIDDDETLDGSGPNADNVISVLNMENTIPAYAPPALSFSANTWENMVDPSHVEIPFMSTWREGMNLYKGLTFANKVEVQRVLISTAMNENKHFMISRSTTKKIYTKCLDESCKWYVCAVMRPNLHGLWMITLYVGPHTCIPTGVRNDGRMMTCNFIASDILKKLCEDHTTPIKHLRSMIESKYNGHKPSYYKVWDAKQKAIGKMFGNWEESYQRLQKLLMAYIDQDSTTQVFYRTEPTGEDDTLILHYVFWSFGPSINGFKYCKPVISIDGTHLYGKYQGKLLVAMATDANNKVFPLAFAVVDCESGSSWSWFLKCLRDTIGHVIPDEGICIISDRHLGIKNAIANWPRGDDGQPRVAHRYCLRHVASNFNTHYQNSTLKSAALKAGYATQAVKFDTIMDSIKQVEIEAIRKKKKVTGKDGREKDFLPYTYLMKCFNGVLKGARGLPIAAMVEFTWSKLVEYFHDRDKEITNELMEGKKWSTYAFSMWEGNRRKSEKHYVKTFSAQEMRYQSLWREPMGPKWLPNPALVRGKGRPVKSRIRNEMDGVRNKDREPGWRREDADLIESQPKHTCGLCHASGHNRRKCPQSRGASTSGHVPN</sequence>
<protein>
    <recommendedName>
        <fullName evidence="6">MULE transposase domain-containing protein</fullName>
    </recommendedName>
</protein>
<feature type="region of interest" description="Disordered" evidence="1">
    <location>
        <begin position="289"/>
        <end position="381"/>
    </location>
</feature>